<feature type="compositionally biased region" description="Gly residues" evidence="1">
    <location>
        <begin position="131"/>
        <end position="146"/>
    </location>
</feature>
<accession>A0A388MB23</accession>
<feature type="compositionally biased region" description="Polar residues" evidence="1">
    <location>
        <begin position="301"/>
        <end position="320"/>
    </location>
</feature>
<dbReference type="PANTHER" id="PTHR33492:SF11">
    <property type="entry name" value="OS04G0670900 PROTEIN"/>
    <property type="match status" value="1"/>
</dbReference>
<feature type="compositionally biased region" description="Basic and acidic residues" evidence="1">
    <location>
        <begin position="334"/>
        <end position="343"/>
    </location>
</feature>
<dbReference type="InterPro" id="IPR044822">
    <property type="entry name" value="Myb_DNA-bind_4"/>
</dbReference>
<evidence type="ECO:0000256" key="1">
    <source>
        <dbReference type="SAM" id="MobiDB-lite"/>
    </source>
</evidence>
<dbReference type="OrthoDB" id="8933168at2759"/>
<dbReference type="Gene3D" id="1.10.10.60">
    <property type="entry name" value="Homeodomain-like"/>
    <property type="match status" value="1"/>
</dbReference>
<protein>
    <recommendedName>
        <fullName evidence="2">Myb/SANT-like DNA-binding domain-containing protein</fullName>
    </recommendedName>
</protein>
<feature type="compositionally biased region" description="Polar residues" evidence="1">
    <location>
        <begin position="363"/>
        <end position="372"/>
    </location>
</feature>
<dbReference type="PANTHER" id="PTHR33492">
    <property type="entry name" value="OSJNBA0043A12.37 PROTEIN-RELATED"/>
    <property type="match status" value="1"/>
</dbReference>
<evidence type="ECO:0000259" key="2">
    <source>
        <dbReference type="Pfam" id="PF13837"/>
    </source>
</evidence>
<dbReference type="Pfam" id="PF13837">
    <property type="entry name" value="Myb_DNA-bind_4"/>
    <property type="match status" value="1"/>
</dbReference>
<evidence type="ECO:0000313" key="3">
    <source>
        <dbReference type="EMBL" id="GBG91750.1"/>
    </source>
</evidence>
<dbReference type="Gramene" id="GBG91750">
    <property type="protein sequence ID" value="GBG91750"/>
    <property type="gene ID" value="CBR_g53602"/>
</dbReference>
<feature type="region of interest" description="Disordered" evidence="1">
    <location>
        <begin position="125"/>
        <end position="174"/>
    </location>
</feature>
<dbReference type="EMBL" id="BFEA01000945">
    <property type="protein sequence ID" value="GBG91750.1"/>
    <property type="molecule type" value="Genomic_DNA"/>
</dbReference>
<gene>
    <name evidence="3" type="ORF">CBR_g53602</name>
</gene>
<dbReference type="AlphaFoldDB" id="A0A388MB23"/>
<comment type="caution">
    <text evidence="3">The sequence shown here is derived from an EMBL/GenBank/DDBJ whole genome shotgun (WGS) entry which is preliminary data.</text>
</comment>
<feature type="region of interest" description="Disordered" evidence="1">
    <location>
        <begin position="227"/>
        <end position="385"/>
    </location>
</feature>
<reference evidence="3 4" key="1">
    <citation type="journal article" date="2018" name="Cell">
        <title>The Chara Genome: Secondary Complexity and Implications for Plant Terrestrialization.</title>
        <authorList>
            <person name="Nishiyama T."/>
            <person name="Sakayama H."/>
            <person name="Vries J.D."/>
            <person name="Buschmann H."/>
            <person name="Saint-Marcoux D."/>
            <person name="Ullrich K.K."/>
            <person name="Haas F.B."/>
            <person name="Vanderstraeten L."/>
            <person name="Becker D."/>
            <person name="Lang D."/>
            <person name="Vosolsobe S."/>
            <person name="Rombauts S."/>
            <person name="Wilhelmsson P.K.I."/>
            <person name="Janitza P."/>
            <person name="Kern R."/>
            <person name="Heyl A."/>
            <person name="Rumpler F."/>
            <person name="Villalobos L.I.A.C."/>
            <person name="Clay J.M."/>
            <person name="Skokan R."/>
            <person name="Toyoda A."/>
            <person name="Suzuki Y."/>
            <person name="Kagoshima H."/>
            <person name="Schijlen E."/>
            <person name="Tajeshwar N."/>
            <person name="Catarino B."/>
            <person name="Hetherington A.J."/>
            <person name="Saltykova A."/>
            <person name="Bonnot C."/>
            <person name="Breuninger H."/>
            <person name="Symeonidi A."/>
            <person name="Radhakrishnan G.V."/>
            <person name="Van Nieuwerburgh F."/>
            <person name="Deforce D."/>
            <person name="Chang C."/>
            <person name="Karol K.G."/>
            <person name="Hedrich R."/>
            <person name="Ulvskov P."/>
            <person name="Glockner G."/>
            <person name="Delwiche C.F."/>
            <person name="Petrasek J."/>
            <person name="Van de Peer Y."/>
            <person name="Friml J."/>
            <person name="Beilby M."/>
            <person name="Dolan L."/>
            <person name="Kohara Y."/>
            <person name="Sugano S."/>
            <person name="Fujiyama A."/>
            <person name="Delaux P.-M."/>
            <person name="Quint M."/>
            <person name="TheiBen G."/>
            <person name="Hagemann M."/>
            <person name="Harholt J."/>
            <person name="Dunand C."/>
            <person name="Zachgo S."/>
            <person name="Langdale J."/>
            <person name="Maumus F."/>
            <person name="Straeten D.V.D."/>
            <person name="Gould S.B."/>
            <person name="Rensing S.A."/>
        </authorList>
    </citation>
    <scope>NUCLEOTIDE SEQUENCE [LARGE SCALE GENOMIC DNA]</scope>
    <source>
        <strain evidence="3 4">S276</strain>
    </source>
</reference>
<feature type="compositionally biased region" description="Acidic residues" evidence="1">
    <location>
        <begin position="286"/>
        <end position="298"/>
    </location>
</feature>
<evidence type="ECO:0000313" key="4">
    <source>
        <dbReference type="Proteomes" id="UP000265515"/>
    </source>
</evidence>
<feature type="compositionally biased region" description="Basic residues" evidence="1">
    <location>
        <begin position="252"/>
        <end position="263"/>
    </location>
</feature>
<feature type="domain" description="Myb/SANT-like DNA-binding" evidence="2">
    <location>
        <begin position="23"/>
        <end position="72"/>
    </location>
</feature>
<keyword evidence="4" id="KW-1185">Reference proteome</keyword>
<proteinExistence type="predicted"/>
<organism evidence="3 4">
    <name type="scientific">Chara braunii</name>
    <name type="common">Braun's stonewort</name>
    <dbReference type="NCBI Taxonomy" id="69332"/>
    <lineage>
        <taxon>Eukaryota</taxon>
        <taxon>Viridiplantae</taxon>
        <taxon>Streptophyta</taxon>
        <taxon>Charophyceae</taxon>
        <taxon>Charales</taxon>
        <taxon>Characeae</taxon>
        <taxon>Chara</taxon>
    </lineage>
</organism>
<dbReference type="Proteomes" id="UP000265515">
    <property type="component" value="Unassembled WGS sequence"/>
</dbReference>
<sequence>MLLVRCKREQEMHLAGLGHNNSRMRTKEWKWVHIAKRMANGGSPKDADDCMKKWDNLFQNYKKIQRFQNASGRPDFFKLSNDERKEHNLKFRMERVLYNEIHSGMLGNHTIFPPNIADTGSLDRVQLPRRGAGGGESVESEGGGDGCPEERSSARNSDVNACSVAGGGKRKNARQQALESIADVMDRHGKLMSSMIESSSKQHAAFHRGSATYKNGNATYSRRKFAASMSTRGSARGMKRDAAATVGLSQAKGRRHIPKSKKVRSGEASGNVPARGSEGWAAAAEMESDDDFEMEEPQAEATASTVRQSARQRAFDQSASKRMLSPPPEAQQARGRDARKDKAAVVMAEGDDDETLERCRQRNLAQDSTAPLMTTRLPEKEVVPE</sequence>
<name>A0A388MB23_CHABU</name>